<evidence type="ECO:0000313" key="2">
    <source>
        <dbReference type="EMBL" id="MEY9313648.1"/>
    </source>
</evidence>
<sequence length="105" mass="11594">MSSAAYKEVISAAPGEKLDLFLTTANRLGAPIGNVEKDFWVCWTLNALYHERPAGGPRLLFKGGTSLSKAYGLIERFSEDIDITVFRNDLDESASVEELEIDLVE</sequence>
<dbReference type="Proteomes" id="UP000673383">
    <property type="component" value="Unassembled WGS sequence"/>
</dbReference>
<name>A0A4Y3ZUL5_BRAEL</name>
<protein>
    <submittedName>
        <fullName evidence="1 2">Nucleotidyltransferase component of viral defense system</fullName>
    </submittedName>
</protein>
<dbReference type="EMBL" id="JAFICZ010000001">
    <property type="protein sequence ID" value="MBP1291596.1"/>
    <property type="molecule type" value="Genomic_DNA"/>
</dbReference>
<comment type="caution">
    <text evidence="1">The sequence shown here is derived from an EMBL/GenBank/DDBJ whole genome shotgun (WGS) entry which is preliminary data.</text>
</comment>
<dbReference type="AlphaFoldDB" id="A0A4Y3ZUL5"/>
<dbReference type="Proteomes" id="UP001565471">
    <property type="component" value="Unassembled WGS sequence"/>
</dbReference>
<keyword evidence="4" id="KW-1185">Reference proteome</keyword>
<gene>
    <name evidence="2" type="ORF">ABIF29_000447</name>
    <name evidence="1" type="ORF">JOH49_001349</name>
</gene>
<accession>A0A4Y3ZUL5</accession>
<dbReference type="Pfam" id="PF08843">
    <property type="entry name" value="AbiEii"/>
    <property type="match status" value="1"/>
</dbReference>
<evidence type="ECO:0000313" key="3">
    <source>
        <dbReference type="Proteomes" id="UP000673383"/>
    </source>
</evidence>
<organism evidence="1 3">
    <name type="scientific">Bradyrhizobium elkanii</name>
    <dbReference type="NCBI Taxonomy" id="29448"/>
    <lineage>
        <taxon>Bacteria</taxon>
        <taxon>Pseudomonadati</taxon>
        <taxon>Pseudomonadota</taxon>
        <taxon>Alphaproteobacteria</taxon>
        <taxon>Hyphomicrobiales</taxon>
        <taxon>Nitrobacteraceae</taxon>
        <taxon>Bradyrhizobium</taxon>
    </lineage>
</organism>
<proteinExistence type="predicted"/>
<evidence type="ECO:0000313" key="1">
    <source>
        <dbReference type="EMBL" id="MBP1291596.1"/>
    </source>
</evidence>
<dbReference type="RefSeq" id="WP_014498609.1">
    <property type="nucleotide sequence ID" value="NZ_CP126003.1"/>
</dbReference>
<keyword evidence="1" id="KW-0808">Transferase</keyword>
<dbReference type="InterPro" id="IPR014942">
    <property type="entry name" value="AbiEii"/>
</dbReference>
<dbReference type="GeneID" id="301187121"/>
<dbReference type="GO" id="GO:0016740">
    <property type="term" value="F:transferase activity"/>
    <property type="evidence" value="ECO:0007669"/>
    <property type="project" value="UniProtKB-KW"/>
</dbReference>
<reference evidence="2 4" key="2">
    <citation type="submission" date="2024-07" db="EMBL/GenBank/DDBJ databases">
        <title>Genomic Encyclopedia of Type Strains, Phase V (KMG-V): Genome sequencing to study the core and pangenomes of soil and plant-associated prokaryotes.</title>
        <authorList>
            <person name="Whitman W."/>
        </authorList>
    </citation>
    <scope>NUCLEOTIDE SEQUENCE [LARGE SCALE GENOMIC DNA]</scope>
    <source>
        <strain evidence="2 4">USDA 415</strain>
    </source>
</reference>
<evidence type="ECO:0000313" key="4">
    <source>
        <dbReference type="Proteomes" id="UP001565471"/>
    </source>
</evidence>
<reference evidence="1" key="1">
    <citation type="submission" date="2021-02" db="EMBL/GenBank/DDBJ databases">
        <title>Genomic Encyclopedia of Type Strains, Phase IV (KMG-V): Genome sequencing to study the core and pangenomes of soil and plant-associated prokaryotes.</title>
        <authorList>
            <person name="Whitman W."/>
        </authorList>
    </citation>
    <scope>NUCLEOTIDE SEQUENCE</scope>
    <source>
        <strain evidence="1">USDA 406</strain>
    </source>
</reference>
<dbReference type="Gene3D" id="3.10.450.620">
    <property type="entry name" value="JHP933, nucleotidyltransferase-like core domain"/>
    <property type="match status" value="1"/>
</dbReference>
<dbReference type="EMBL" id="JBGBZA010000002">
    <property type="protein sequence ID" value="MEY9313648.1"/>
    <property type="molecule type" value="Genomic_DNA"/>
</dbReference>